<comment type="caution">
    <text evidence="1">The sequence shown here is derived from an EMBL/GenBank/DDBJ whole genome shotgun (WGS) entry which is preliminary data.</text>
</comment>
<accession>J9C5L0</accession>
<organism evidence="1">
    <name type="scientific">gut metagenome</name>
    <dbReference type="NCBI Taxonomy" id="749906"/>
    <lineage>
        <taxon>unclassified sequences</taxon>
        <taxon>metagenomes</taxon>
        <taxon>organismal metagenomes</taxon>
    </lineage>
</organism>
<evidence type="ECO:0000313" key="1">
    <source>
        <dbReference type="EMBL" id="EJW95115.1"/>
    </source>
</evidence>
<protein>
    <submittedName>
        <fullName evidence="1">Transposase</fullName>
    </submittedName>
</protein>
<sequence length="46" mass="5471">MKQLGLICRVRMKKYRSYKDEVGKIAPNLLQRNFKQISQIRSGSRM</sequence>
<proteinExistence type="predicted"/>
<reference evidence="1" key="1">
    <citation type="journal article" date="2012" name="PLoS ONE">
        <title>Gene sets for utilization of primary and secondary nutrition supplies in the distal gut of endangered iberian lynx.</title>
        <authorList>
            <person name="Alcaide M."/>
            <person name="Messina E."/>
            <person name="Richter M."/>
            <person name="Bargiela R."/>
            <person name="Peplies J."/>
            <person name="Huws S.A."/>
            <person name="Newbold C.J."/>
            <person name="Golyshin P.N."/>
            <person name="Simon M.A."/>
            <person name="Lopez G."/>
            <person name="Yakimov M.M."/>
            <person name="Ferrer M."/>
        </authorList>
    </citation>
    <scope>NUCLEOTIDE SEQUENCE</scope>
</reference>
<gene>
    <name evidence="1" type="ORF">EVA_16778</name>
</gene>
<dbReference type="EMBL" id="AMCI01005994">
    <property type="protein sequence ID" value="EJW95115.1"/>
    <property type="molecule type" value="Genomic_DNA"/>
</dbReference>
<dbReference type="AlphaFoldDB" id="J9C5L0"/>
<name>J9C5L0_9ZZZZ</name>